<protein>
    <submittedName>
        <fullName evidence="3">Thiazolinyl imide reductase</fullName>
    </submittedName>
</protein>
<dbReference type="PANTHER" id="PTHR43377:SF1">
    <property type="entry name" value="BILIVERDIN REDUCTASE A"/>
    <property type="match status" value="1"/>
</dbReference>
<dbReference type="Pfam" id="PF21390">
    <property type="entry name" value="Irp3-like_C"/>
    <property type="match status" value="1"/>
</dbReference>
<evidence type="ECO:0000313" key="3">
    <source>
        <dbReference type="EMBL" id="AHF03942.1"/>
    </source>
</evidence>
<sequence>MRMMRPPPSKIVVAGTGFGRFYLDAIDAVPQRYTLTGILARGSSQSQRCAREHGVALYTDAREIPEDVDIVCVVLRSGGIGSPGSELAKQMLARGIHVLQEHPVHASEITECLRLARANAAAYAVNTLYPNLDPVRQFLIAAEQLRRRQRILCVDAACNSQISYPLLDLIGQALGGLRPWSFNDCPPPQGQPFRNLYAIIAGIPTTLHIHNQVHPEDPDNHGLLMHRVSLFCEGGVLTLTDTHGPVLWNARMHSPRDVSGRLQLSGPGTERLACPSTSLLDTLPTPSFHEIFAHIWPTAMVRALDGLRADIADPQRRVHTGHWALDVALAWHELNGQLGTPELIRPASPEPLPLEKLIRARSRKKHSGRHHRK</sequence>
<feature type="domain" description="Gfo/Idh/MocA-like oxidoreductase N-terminal" evidence="1">
    <location>
        <begin position="10"/>
        <end position="126"/>
    </location>
</feature>
<dbReference type="STRING" id="765910.MARPU_08745"/>
<name>W0DZR3_MARPU</name>
<dbReference type="KEGG" id="mpur:MARPU_08745"/>
<dbReference type="InterPro" id="IPR036291">
    <property type="entry name" value="NAD(P)-bd_dom_sf"/>
</dbReference>
<dbReference type="InterPro" id="IPR051450">
    <property type="entry name" value="Gfo/Idh/MocA_Oxidoreductases"/>
</dbReference>
<proteinExistence type="predicted"/>
<organism evidence="3 4">
    <name type="scientific">Marichromatium purpuratum 984</name>
    <dbReference type="NCBI Taxonomy" id="765910"/>
    <lineage>
        <taxon>Bacteria</taxon>
        <taxon>Pseudomonadati</taxon>
        <taxon>Pseudomonadota</taxon>
        <taxon>Gammaproteobacteria</taxon>
        <taxon>Chromatiales</taxon>
        <taxon>Chromatiaceae</taxon>
        <taxon>Marichromatium</taxon>
    </lineage>
</organism>
<dbReference type="Gene3D" id="3.30.360.10">
    <property type="entry name" value="Dihydrodipicolinate Reductase, domain 2"/>
    <property type="match status" value="1"/>
</dbReference>
<dbReference type="Pfam" id="PF01408">
    <property type="entry name" value="GFO_IDH_MocA"/>
    <property type="match status" value="1"/>
</dbReference>
<evidence type="ECO:0000259" key="1">
    <source>
        <dbReference type="Pfam" id="PF01408"/>
    </source>
</evidence>
<dbReference type="InterPro" id="IPR048655">
    <property type="entry name" value="Irp3-like_C"/>
</dbReference>
<reference evidence="3 4" key="1">
    <citation type="submission" date="2013-12" db="EMBL/GenBank/DDBJ databases">
        <authorList>
            <consortium name="DOE Joint Genome Institute"/>
            <person name="Bryant D.A."/>
            <person name="Huntemann M."/>
            <person name="Han J."/>
            <person name="Chen A."/>
            <person name="Kyrpides N."/>
            <person name="Mavromatis K."/>
            <person name="Markowitz V."/>
            <person name="Palaniappan K."/>
            <person name="Ivanova N."/>
            <person name="Schaumberg A."/>
            <person name="Pati A."/>
            <person name="Liolios K."/>
            <person name="Nordberg H.P."/>
            <person name="Cantor M.N."/>
            <person name="Hua S.X."/>
            <person name="Woyke T."/>
        </authorList>
    </citation>
    <scope>NUCLEOTIDE SEQUENCE [LARGE SCALE GENOMIC DNA]</scope>
    <source>
        <strain evidence="3 4">984</strain>
    </source>
</reference>
<feature type="domain" description="Thiazolinyl imine reductase-like C-terminal" evidence="2">
    <location>
        <begin position="154"/>
        <end position="248"/>
    </location>
</feature>
<keyword evidence="4" id="KW-1185">Reference proteome</keyword>
<dbReference type="InterPro" id="IPR010091">
    <property type="entry name" value="Thiazolinyl_imide_reductase"/>
</dbReference>
<dbReference type="InterPro" id="IPR000683">
    <property type="entry name" value="Gfo/Idh/MocA-like_OxRdtase_N"/>
</dbReference>
<dbReference type="eggNOG" id="COG4693">
    <property type="taxonomic scope" value="Bacteria"/>
</dbReference>
<dbReference type="Gene3D" id="3.40.50.720">
    <property type="entry name" value="NAD(P)-binding Rossmann-like Domain"/>
    <property type="match status" value="1"/>
</dbReference>
<dbReference type="GO" id="GO:0000166">
    <property type="term" value="F:nucleotide binding"/>
    <property type="evidence" value="ECO:0007669"/>
    <property type="project" value="InterPro"/>
</dbReference>
<dbReference type="SUPFAM" id="SSF51735">
    <property type="entry name" value="NAD(P)-binding Rossmann-fold domains"/>
    <property type="match status" value="1"/>
</dbReference>
<dbReference type="OrthoDB" id="9760689at2"/>
<dbReference type="HOGENOM" id="CLU_065125_0_0_6"/>
<dbReference type="PANTHER" id="PTHR43377">
    <property type="entry name" value="BILIVERDIN REDUCTASE A"/>
    <property type="match status" value="1"/>
</dbReference>
<dbReference type="AlphaFoldDB" id="W0DZR3"/>
<dbReference type="Proteomes" id="UP000005275">
    <property type="component" value="Chromosome"/>
</dbReference>
<dbReference type="NCBIfam" id="TIGR01761">
    <property type="entry name" value="thiaz-red"/>
    <property type="match status" value="1"/>
</dbReference>
<dbReference type="EMBL" id="CP007031">
    <property type="protein sequence ID" value="AHF03942.1"/>
    <property type="molecule type" value="Genomic_DNA"/>
</dbReference>
<gene>
    <name evidence="3" type="ORF">MARPU_08745</name>
</gene>
<accession>W0DZR3</accession>
<evidence type="ECO:0000259" key="2">
    <source>
        <dbReference type="Pfam" id="PF21390"/>
    </source>
</evidence>
<evidence type="ECO:0000313" key="4">
    <source>
        <dbReference type="Proteomes" id="UP000005275"/>
    </source>
</evidence>